<feature type="compositionally biased region" description="Basic and acidic residues" evidence="1">
    <location>
        <begin position="158"/>
        <end position="179"/>
    </location>
</feature>
<dbReference type="OrthoDB" id="6282930at2759"/>
<keyword evidence="2" id="KW-0472">Membrane</keyword>
<dbReference type="EMBL" id="UYSU01033184">
    <property type="protein sequence ID" value="VDL91659.1"/>
    <property type="molecule type" value="Genomic_DNA"/>
</dbReference>
<keyword evidence="2" id="KW-0812">Transmembrane</keyword>
<gene>
    <name evidence="3" type="ORF">SSLN_LOCUS5274</name>
</gene>
<proteinExistence type="predicted"/>
<feature type="compositionally biased region" description="Low complexity" evidence="1">
    <location>
        <begin position="220"/>
        <end position="238"/>
    </location>
</feature>
<evidence type="ECO:0000313" key="5">
    <source>
        <dbReference type="WBParaSite" id="SSLN_0000544501-mRNA-1"/>
    </source>
</evidence>
<feature type="compositionally biased region" description="Polar residues" evidence="1">
    <location>
        <begin position="101"/>
        <end position="136"/>
    </location>
</feature>
<keyword evidence="2" id="KW-1133">Transmembrane helix</keyword>
<sequence length="312" mass="33749">MWRWLSKFSGDRGPPERQQRSFTMPRHASESPSPSPSRDGVSQQKKKASTMDNAHQLEEGVSDAGTPLKQSRFAFLRPRRWRTLSFSRNASKPKEGKQGSAGPSSPVISTLSSPARQVSGQKAQSSERQAQQTIQHSMHGLSPVVSSPTSSSRASTLSDKDITPTTEEPKPLKGLEKRGAATAACTALPSEEEKTQQGASASKRRAKRPHSPTSPPPQQSPSASSRTTTDSSSSSSGRPSRRDAKSRTLTKPSFLHFAKQAPVDDPLAVSALLYSALISLIPLALFISALKRNRITIVRNLLFSRSETGVNL</sequence>
<feature type="region of interest" description="Disordered" evidence="1">
    <location>
        <begin position="1"/>
        <end position="248"/>
    </location>
</feature>
<feature type="compositionally biased region" description="Basic and acidic residues" evidence="1">
    <location>
        <begin position="9"/>
        <end position="19"/>
    </location>
</feature>
<feature type="compositionally biased region" description="Low complexity" evidence="1">
    <location>
        <begin position="141"/>
        <end position="157"/>
    </location>
</feature>
<reference evidence="3 4" key="2">
    <citation type="submission" date="2018-11" db="EMBL/GenBank/DDBJ databases">
        <authorList>
            <consortium name="Pathogen Informatics"/>
        </authorList>
    </citation>
    <scope>NUCLEOTIDE SEQUENCE [LARGE SCALE GENOMIC DNA]</scope>
    <source>
        <strain evidence="3 4">NST_G2</strain>
    </source>
</reference>
<name>A0A183SM26_SCHSO</name>
<evidence type="ECO:0000313" key="4">
    <source>
        <dbReference type="Proteomes" id="UP000275846"/>
    </source>
</evidence>
<dbReference type="AlphaFoldDB" id="A0A183SM26"/>
<feature type="transmembrane region" description="Helical" evidence="2">
    <location>
        <begin position="267"/>
        <end position="290"/>
    </location>
</feature>
<dbReference type="Proteomes" id="UP000275846">
    <property type="component" value="Unassembled WGS sequence"/>
</dbReference>
<keyword evidence="4" id="KW-1185">Reference proteome</keyword>
<evidence type="ECO:0000256" key="2">
    <source>
        <dbReference type="SAM" id="Phobius"/>
    </source>
</evidence>
<reference evidence="5" key="1">
    <citation type="submission" date="2016-06" db="UniProtKB">
        <authorList>
            <consortium name="WormBaseParasite"/>
        </authorList>
    </citation>
    <scope>IDENTIFICATION</scope>
</reference>
<organism evidence="5">
    <name type="scientific">Schistocephalus solidus</name>
    <name type="common">Tapeworm</name>
    <dbReference type="NCBI Taxonomy" id="70667"/>
    <lineage>
        <taxon>Eukaryota</taxon>
        <taxon>Metazoa</taxon>
        <taxon>Spiralia</taxon>
        <taxon>Lophotrochozoa</taxon>
        <taxon>Platyhelminthes</taxon>
        <taxon>Cestoda</taxon>
        <taxon>Eucestoda</taxon>
        <taxon>Diphyllobothriidea</taxon>
        <taxon>Diphyllobothriidae</taxon>
        <taxon>Schistocephalus</taxon>
    </lineage>
</organism>
<dbReference type="WBParaSite" id="SSLN_0000544501-mRNA-1">
    <property type="protein sequence ID" value="SSLN_0000544501-mRNA-1"/>
    <property type="gene ID" value="SSLN_0000544501"/>
</dbReference>
<evidence type="ECO:0000256" key="1">
    <source>
        <dbReference type="SAM" id="MobiDB-lite"/>
    </source>
</evidence>
<accession>A0A183SM26</accession>
<evidence type="ECO:0000313" key="3">
    <source>
        <dbReference type="EMBL" id="VDL91659.1"/>
    </source>
</evidence>
<protein>
    <submittedName>
        <fullName evidence="5">Serine/arginine repetitive matrix protein 2</fullName>
    </submittedName>
</protein>